<dbReference type="HOGENOM" id="CLU_2949255_0_0_2"/>
<reference evidence="2 3" key="1">
    <citation type="journal article" date="2013" name="PLoS ONE">
        <title>Assembly-driven community genomics of a hypersaline microbial ecosystem.</title>
        <authorList>
            <person name="Podell S."/>
            <person name="Ugalde J.A."/>
            <person name="Narasingarao P."/>
            <person name="Banfield J.F."/>
            <person name="Heidelberg K.B."/>
            <person name="Allen E.E."/>
        </authorList>
    </citation>
    <scope>NUCLEOTIDE SEQUENCE [LARGE SCALE GENOMIC DNA]</scope>
    <source>
        <strain evidence="3">J07HQW2</strain>
    </source>
</reference>
<sequence length="59" mass="6430">MRNRFLSVSTIVFGGLGVLIVNLLPLIGIAAGELNLRAILLIYWVEAVMTVLIAARNCF</sequence>
<dbReference type="Pfam" id="PF20108">
    <property type="entry name" value="DUF6498"/>
    <property type="match status" value="1"/>
</dbReference>
<evidence type="ECO:0000256" key="1">
    <source>
        <dbReference type="SAM" id="Phobius"/>
    </source>
</evidence>
<evidence type="ECO:0000313" key="3">
    <source>
        <dbReference type="Proteomes" id="UP000030710"/>
    </source>
</evidence>
<feature type="transmembrane region" description="Helical" evidence="1">
    <location>
        <begin position="12"/>
        <end position="32"/>
    </location>
</feature>
<dbReference type="EMBL" id="KE356561">
    <property type="protein sequence ID" value="ERG93882.1"/>
    <property type="molecule type" value="Genomic_DNA"/>
</dbReference>
<keyword evidence="1" id="KW-0472">Membrane</keyword>
<dbReference type="InterPro" id="IPR045466">
    <property type="entry name" value="DUF6498"/>
</dbReference>
<dbReference type="AlphaFoldDB" id="U1PJR1"/>
<accession>U1PJR1</accession>
<keyword evidence="1" id="KW-1133">Transmembrane helix</keyword>
<keyword evidence="1" id="KW-0812">Transmembrane</keyword>
<protein>
    <submittedName>
        <fullName evidence="2">Uncharacterized protein</fullName>
    </submittedName>
</protein>
<gene>
    <name evidence="2" type="ORF">J07HQW2_00316</name>
</gene>
<proteinExistence type="predicted"/>
<organism evidence="2 3">
    <name type="scientific">Haloquadratum walsbyi J07HQW2</name>
    <dbReference type="NCBI Taxonomy" id="1238425"/>
    <lineage>
        <taxon>Archaea</taxon>
        <taxon>Methanobacteriati</taxon>
        <taxon>Methanobacteriota</taxon>
        <taxon>Stenosarchaea group</taxon>
        <taxon>Halobacteria</taxon>
        <taxon>Halobacteriales</taxon>
        <taxon>Haloferacaceae</taxon>
        <taxon>Haloquadratum</taxon>
    </lineage>
</organism>
<feature type="transmembrane region" description="Helical" evidence="1">
    <location>
        <begin position="38"/>
        <end position="55"/>
    </location>
</feature>
<dbReference type="eggNOG" id="arCOG03920">
    <property type="taxonomic scope" value="Archaea"/>
</dbReference>
<dbReference type="RefSeq" id="WP_021053376.1">
    <property type="nucleotide sequence ID" value="NZ_KE356561.1"/>
</dbReference>
<name>U1PJR1_9EURY</name>
<dbReference type="Proteomes" id="UP000030710">
    <property type="component" value="Unassembled WGS sequence"/>
</dbReference>
<evidence type="ECO:0000313" key="2">
    <source>
        <dbReference type="EMBL" id="ERG93882.1"/>
    </source>
</evidence>